<dbReference type="VEuPathDB" id="VectorBase:GAUT033385"/>
<dbReference type="EnsemblMetazoa" id="GAUT033385-RA">
    <property type="protein sequence ID" value="GAUT033385-PA"/>
    <property type="gene ID" value="GAUT033385"/>
</dbReference>
<name>A0A1A9VD29_GLOAU</name>
<keyword evidence="2" id="KW-1185">Reference proteome</keyword>
<accession>A0A1A9VD29</accession>
<proteinExistence type="predicted"/>
<reference evidence="1" key="1">
    <citation type="submission" date="2020-05" db="UniProtKB">
        <authorList>
            <consortium name="EnsemblMetazoa"/>
        </authorList>
    </citation>
    <scope>IDENTIFICATION</scope>
    <source>
        <strain evidence="1">TTRI</strain>
    </source>
</reference>
<protein>
    <submittedName>
        <fullName evidence="1">Uncharacterized protein</fullName>
    </submittedName>
</protein>
<evidence type="ECO:0000313" key="2">
    <source>
        <dbReference type="Proteomes" id="UP000078200"/>
    </source>
</evidence>
<organism evidence="1 2">
    <name type="scientific">Glossina austeni</name>
    <name type="common">Savannah tsetse fly</name>
    <dbReference type="NCBI Taxonomy" id="7395"/>
    <lineage>
        <taxon>Eukaryota</taxon>
        <taxon>Metazoa</taxon>
        <taxon>Ecdysozoa</taxon>
        <taxon>Arthropoda</taxon>
        <taxon>Hexapoda</taxon>
        <taxon>Insecta</taxon>
        <taxon>Pterygota</taxon>
        <taxon>Neoptera</taxon>
        <taxon>Endopterygota</taxon>
        <taxon>Diptera</taxon>
        <taxon>Brachycera</taxon>
        <taxon>Muscomorpha</taxon>
        <taxon>Hippoboscoidea</taxon>
        <taxon>Glossinidae</taxon>
        <taxon>Glossina</taxon>
    </lineage>
</organism>
<evidence type="ECO:0000313" key="1">
    <source>
        <dbReference type="EnsemblMetazoa" id="GAUT033385-PA"/>
    </source>
</evidence>
<dbReference type="AlphaFoldDB" id="A0A1A9VD29"/>
<dbReference type="Proteomes" id="UP000078200">
    <property type="component" value="Unassembled WGS sequence"/>
</dbReference>
<sequence length="108" mass="12807">QVTKPILVLVVVDNEVKRELNFAQAYFARSFTFKTLTYFLRTLYKHYLVLRYLHKKTVQSVAYFVAAVDHDNIIKNYVPQESSQLDVMYLILWYLQACSLILTPIEKR</sequence>